<evidence type="ECO:0000313" key="2">
    <source>
        <dbReference type="EMBL" id="KAK8951006.1"/>
    </source>
</evidence>
<evidence type="ECO:0000313" key="3">
    <source>
        <dbReference type="Proteomes" id="UP001418222"/>
    </source>
</evidence>
<comment type="caution">
    <text evidence="2">The sequence shown here is derived from an EMBL/GenBank/DDBJ whole genome shotgun (WGS) entry which is preliminary data.</text>
</comment>
<dbReference type="PANTHER" id="PTHR21678">
    <property type="entry name" value="GROWTH INHIBITION AND DIFFERENTIATION RELATED PROTEIN 88"/>
    <property type="match status" value="1"/>
</dbReference>
<feature type="region of interest" description="Disordered" evidence="1">
    <location>
        <begin position="181"/>
        <end position="202"/>
    </location>
</feature>
<gene>
    <name evidence="2" type="ORF">KSP39_PZI004625</name>
</gene>
<dbReference type="AlphaFoldDB" id="A0AAP0BVF1"/>
<proteinExistence type="predicted"/>
<feature type="compositionally biased region" description="Low complexity" evidence="1">
    <location>
        <begin position="290"/>
        <end position="300"/>
    </location>
</feature>
<dbReference type="SUPFAM" id="SSF54928">
    <property type="entry name" value="RNA-binding domain, RBD"/>
    <property type="match status" value="1"/>
</dbReference>
<dbReference type="InterPro" id="IPR035979">
    <property type="entry name" value="RBD_domain_sf"/>
</dbReference>
<feature type="compositionally biased region" description="Low complexity" evidence="1">
    <location>
        <begin position="313"/>
        <end position="326"/>
    </location>
</feature>
<feature type="compositionally biased region" description="Polar residues" evidence="1">
    <location>
        <begin position="189"/>
        <end position="202"/>
    </location>
</feature>
<feature type="region of interest" description="Disordered" evidence="1">
    <location>
        <begin position="142"/>
        <end position="166"/>
    </location>
</feature>
<sequence>MRPVKTGSKFQLTLTYDSAERRRVEEEIAGLELIVAELQRRAAISMQPGDYYELSDTIQRLASLYARRCFFLLTDLSRCEASIASSARQAELPRPAVTDPSGEVVQQQTIGIAASRRCREEEDDWEALADKEASLANLSLSLPPADTAESEPPNADEPDAPARRRGRGSFLYRTNELYSDRDSEVQDAGINSSPEDSETARNQQYGTSHVILLYDFPSTTRIKYLESLFENFWERGVAIRRVSYTVALAVFRTPAAAQEALTGIEFPFKVRRLEDGDIPLHQIPQEDLEPPAARPRTSSRTARRMIGHAMGIEPGSSSSSSGAAGPEEFRMQEAARKDRLHQRHDMKDSAWGPD</sequence>
<reference evidence="2 3" key="1">
    <citation type="journal article" date="2022" name="Nat. Plants">
        <title>Genomes of leafy and leafless Platanthera orchids illuminate the evolution of mycoheterotrophy.</title>
        <authorList>
            <person name="Li M.H."/>
            <person name="Liu K.W."/>
            <person name="Li Z."/>
            <person name="Lu H.C."/>
            <person name="Ye Q.L."/>
            <person name="Zhang D."/>
            <person name="Wang J.Y."/>
            <person name="Li Y.F."/>
            <person name="Zhong Z.M."/>
            <person name="Liu X."/>
            <person name="Yu X."/>
            <person name="Liu D.K."/>
            <person name="Tu X.D."/>
            <person name="Liu B."/>
            <person name="Hao Y."/>
            <person name="Liao X.Y."/>
            <person name="Jiang Y.T."/>
            <person name="Sun W.H."/>
            <person name="Chen J."/>
            <person name="Chen Y.Q."/>
            <person name="Ai Y."/>
            <person name="Zhai J.W."/>
            <person name="Wu S.S."/>
            <person name="Zhou Z."/>
            <person name="Hsiao Y.Y."/>
            <person name="Wu W.L."/>
            <person name="Chen Y.Y."/>
            <person name="Lin Y.F."/>
            <person name="Hsu J.L."/>
            <person name="Li C.Y."/>
            <person name="Wang Z.W."/>
            <person name="Zhao X."/>
            <person name="Zhong W.Y."/>
            <person name="Ma X.K."/>
            <person name="Ma L."/>
            <person name="Huang J."/>
            <person name="Chen G.Z."/>
            <person name="Huang M.Z."/>
            <person name="Huang L."/>
            <person name="Peng D.H."/>
            <person name="Luo Y.B."/>
            <person name="Zou S.Q."/>
            <person name="Chen S.P."/>
            <person name="Lan S."/>
            <person name="Tsai W.C."/>
            <person name="Van de Peer Y."/>
            <person name="Liu Z.J."/>
        </authorList>
    </citation>
    <scope>NUCLEOTIDE SEQUENCE [LARGE SCALE GENOMIC DNA]</scope>
    <source>
        <strain evidence="2">Lor287</strain>
    </source>
</reference>
<dbReference type="InterPro" id="IPR039884">
    <property type="entry name" value="R3HC1/R3HCL"/>
</dbReference>
<name>A0AAP0BVF1_9ASPA</name>
<keyword evidence="3" id="KW-1185">Reference proteome</keyword>
<feature type="region of interest" description="Disordered" evidence="1">
    <location>
        <begin position="287"/>
        <end position="354"/>
    </location>
</feature>
<feature type="compositionally biased region" description="Low complexity" evidence="1">
    <location>
        <begin position="142"/>
        <end position="153"/>
    </location>
</feature>
<dbReference type="GO" id="GO:0003676">
    <property type="term" value="F:nucleic acid binding"/>
    <property type="evidence" value="ECO:0007669"/>
    <property type="project" value="InterPro"/>
</dbReference>
<dbReference type="EMBL" id="JBBWWQ010000003">
    <property type="protein sequence ID" value="KAK8951006.1"/>
    <property type="molecule type" value="Genomic_DNA"/>
</dbReference>
<organism evidence="2 3">
    <name type="scientific">Platanthera zijinensis</name>
    <dbReference type="NCBI Taxonomy" id="2320716"/>
    <lineage>
        <taxon>Eukaryota</taxon>
        <taxon>Viridiplantae</taxon>
        <taxon>Streptophyta</taxon>
        <taxon>Embryophyta</taxon>
        <taxon>Tracheophyta</taxon>
        <taxon>Spermatophyta</taxon>
        <taxon>Magnoliopsida</taxon>
        <taxon>Liliopsida</taxon>
        <taxon>Asparagales</taxon>
        <taxon>Orchidaceae</taxon>
        <taxon>Orchidoideae</taxon>
        <taxon>Orchideae</taxon>
        <taxon>Orchidinae</taxon>
        <taxon>Platanthera</taxon>
    </lineage>
</organism>
<protein>
    <submittedName>
        <fullName evidence="2">Uncharacterized protein</fullName>
    </submittedName>
</protein>
<accession>A0AAP0BVF1</accession>
<feature type="compositionally biased region" description="Basic and acidic residues" evidence="1">
    <location>
        <begin position="327"/>
        <end position="348"/>
    </location>
</feature>
<dbReference type="Proteomes" id="UP001418222">
    <property type="component" value="Unassembled WGS sequence"/>
</dbReference>
<evidence type="ECO:0000256" key="1">
    <source>
        <dbReference type="SAM" id="MobiDB-lite"/>
    </source>
</evidence>
<dbReference type="PANTHER" id="PTHR21678:SF0">
    <property type="entry name" value="C3H1-TYPE DOMAIN-CONTAINING PROTEIN"/>
    <property type="match status" value="1"/>
</dbReference>